<evidence type="ECO:0000313" key="1">
    <source>
        <dbReference type="EMBL" id="GAV70377.1"/>
    </source>
</evidence>
<evidence type="ECO:0008006" key="3">
    <source>
        <dbReference type="Google" id="ProtNLM"/>
    </source>
</evidence>
<dbReference type="OrthoDB" id="414945at2759"/>
<dbReference type="EMBL" id="BDDD01000802">
    <property type="protein sequence ID" value="GAV70377.1"/>
    <property type="molecule type" value="Genomic_DNA"/>
</dbReference>
<proteinExistence type="predicted"/>
<reference evidence="2" key="1">
    <citation type="submission" date="2016-04" db="EMBL/GenBank/DDBJ databases">
        <title>Cephalotus genome sequencing.</title>
        <authorList>
            <person name="Fukushima K."/>
            <person name="Hasebe M."/>
            <person name="Fang X."/>
        </authorList>
    </citation>
    <scope>NUCLEOTIDE SEQUENCE [LARGE SCALE GENOMIC DNA]</scope>
    <source>
        <strain evidence="2">cv. St1</strain>
    </source>
</reference>
<dbReference type="PANTHER" id="PTHR11439">
    <property type="entry name" value="GAG-POL-RELATED RETROTRANSPOSON"/>
    <property type="match status" value="1"/>
</dbReference>
<keyword evidence="2" id="KW-1185">Reference proteome</keyword>
<gene>
    <name evidence="1" type="ORF">CFOL_v3_13875</name>
</gene>
<dbReference type="STRING" id="3775.A0A1Q3BQN7"/>
<dbReference type="PANTHER" id="PTHR11439:SF484">
    <property type="entry name" value="REVERSE TRANSCRIPTASE TY1_COPIA-TYPE DOMAIN-CONTAINING PROTEIN"/>
    <property type="match status" value="1"/>
</dbReference>
<name>A0A1Q3BQN7_CEPFO</name>
<dbReference type="InParanoid" id="A0A1Q3BQN7"/>
<comment type="caution">
    <text evidence="1">The sequence shown here is derived from an EMBL/GenBank/DDBJ whole genome shotgun (WGS) entry which is preliminary data.</text>
</comment>
<dbReference type="AlphaFoldDB" id="A0A1Q3BQN7"/>
<dbReference type="Proteomes" id="UP000187406">
    <property type="component" value="Unassembled WGS sequence"/>
</dbReference>
<evidence type="ECO:0000313" key="2">
    <source>
        <dbReference type="Proteomes" id="UP000187406"/>
    </source>
</evidence>
<protein>
    <recommendedName>
        <fullName evidence="3">RVT_2 domain-containing protein</fullName>
    </recommendedName>
</protein>
<sequence>MLGCKPVDIPMDPHQKFGIDDGSPLTDIHQYRGLIKKLIYLTVTRPDISFAVGVLSQFMQARQKAHWDAGIRILRYLKSAPGKGLIYHPNRHMDLVAYSDADWAGSTSDRWSTMGYCTFVGCNLVSWRNKKAKYYFKVKC</sequence>
<accession>A0A1Q3BQN7</accession>
<dbReference type="InterPro" id="IPR043502">
    <property type="entry name" value="DNA/RNA_pol_sf"/>
</dbReference>
<dbReference type="SUPFAM" id="SSF56672">
    <property type="entry name" value="DNA/RNA polymerases"/>
    <property type="match status" value="1"/>
</dbReference>
<organism evidence="1 2">
    <name type="scientific">Cephalotus follicularis</name>
    <name type="common">Albany pitcher plant</name>
    <dbReference type="NCBI Taxonomy" id="3775"/>
    <lineage>
        <taxon>Eukaryota</taxon>
        <taxon>Viridiplantae</taxon>
        <taxon>Streptophyta</taxon>
        <taxon>Embryophyta</taxon>
        <taxon>Tracheophyta</taxon>
        <taxon>Spermatophyta</taxon>
        <taxon>Magnoliopsida</taxon>
        <taxon>eudicotyledons</taxon>
        <taxon>Gunneridae</taxon>
        <taxon>Pentapetalae</taxon>
        <taxon>rosids</taxon>
        <taxon>fabids</taxon>
        <taxon>Oxalidales</taxon>
        <taxon>Cephalotaceae</taxon>
        <taxon>Cephalotus</taxon>
    </lineage>
</organism>